<organism evidence="4 5">
    <name type="scientific">Mycena venus</name>
    <dbReference type="NCBI Taxonomy" id="2733690"/>
    <lineage>
        <taxon>Eukaryota</taxon>
        <taxon>Fungi</taxon>
        <taxon>Dikarya</taxon>
        <taxon>Basidiomycota</taxon>
        <taxon>Agaricomycotina</taxon>
        <taxon>Agaricomycetes</taxon>
        <taxon>Agaricomycetidae</taxon>
        <taxon>Agaricales</taxon>
        <taxon>Marasmiineae</taxon>
        <taxon>Mycenaceae</taxon>
        <taxon>Mycena</taxon>
    </lineage>
</organism>
<comment type="caution">
    <text evidence="4">The sequence shown here is derived from an EMBL/GenBank/DDBJ whole genome shotgun (WGS) entry which is preliminary data.</text>
</comment>
<protein>
    <recommendedName>
        <fullName evidence="3">Zn(2)-C6 fungal-type domain-containing protein</fullName>
    </recommendedName>
</protein>
<dbReference type="PROSITE" id="PS00463">
    <property type="entry name" value="ZN2_CY6_FUNGAL_1"/>
    <property type="match status" value="1"/>
</dbReference>
<feature type="domain" description="Zn(2)-C6 fungal-type" evidence="3">
    <location>
        <begin position="147"/>
        <end position="181"/>
    </location>
</feature>
<evidence type="ECO:0000256" key="2">
    <source>
        <dbReference type="SAM" id="SignalP"/>
    </source>
</evidence>
<evidence type="ECO:0000313" key="5">
    <source>
        <dbReference type="Proteomes" id="UP000620124"/>
    </source>
</evidence>
<dbReference type="GO" id="GO:0000981">
    <property type="term" value="F:DNA-binding transcription factor activity, RNA polymerase II-specific"/>
    <property type="evidence" value="ECO:0007669"/>
    <property type="project" value="InterPro"/>
</dbReference>
<evidence type="ECO:0000313" key="4">
    <source>
        <dbReference type="EMBL" id="KAF7360708.1"/>
    </source>
</evidence>
<feature type="signal peptide" evidence="2">
    <location>
        <begin position="1"/>
        <end position="24"/>
    </location>
</feature>
<dbReference type="Pfam" id="PF00172">
    <property type="entry name" value="Zn_clus"/>
    <property type="match status" value="1"/>
</dbReference>
<dbReference type="SMART" id="SM00066">
    <property type="entry name" value="GAL4"/>
    <property type="match status" value="1"/>
</dbReference>
<dbReference type="CDD" id="cd00067">
    <property type="entry name" value="GAL4"/>
    <property type="match status" value="1"/>
</dbReference>
<keyword evidence="2" id="KW-0732">Signal</keyword>
<dbReference type="Proteomes" id="UP000620124">
    <property type="component" value="Unassembled WGS sequence"/>
</dbReference>
<dbReference type="InterPro" id="IPR001138">
    <property type="entry name" value="Zn2Cys6_DnaBD"/>
</dbReference>
<dbReference type="SUPFAM" id="SSF57701">
    <property type="entry name" value="Zn2/Cys6 DNA-binding domain"/>
    <property type="match status" value="1"/>
</dbReference>
<dbReference type="Gene3D" id="4.10.240.10">
    <property type="entry name" value="Zn(2)-C6 fungal-type DNA-binding domain"/>
    <property type="match status" value="1"/>
</dbReference>
<dbReference type="EMBL" id="JACAZI010000005">
    <property type="protein sequence ID" value="KAF7360708.1"/>
    <property type="molecule type" value="Genomic_DNA"/>
</dbReference>
<reference evidence="4" key="1">
    <citation type="submission" date="2020-05" db="EMBL/GenBank/DDBJ databases">
        <title>Mycena genomes resolve the evolution of fungal bioluminescence.</title>
        <authorList>
            <person name="Tsai I.J."/>
        </authorList>
    </citation>
    <scope>NUCLEOTIDE SEQUENCE</scope>
    <source>
        <strain evidence="4">CCC161011</strain>
    </source>
</reference>
<proteinExistence type="predicted"/>
<name>A0A8H6YGD1_9AGAR</name>
<dbReference type="InterPro" id="IPR036864">
    <property type="entry name" value="Zn2-C6_fun-type_DNA-bd_sf"/>
</dbReference>
<dbReference type="GO" id="GO:0008270">
    <property type="term" value="F:zinc ion binding"/>
    <property type="evidence" value="ECO:0007669"/>
    <property type="project" value="InterPro"/>
</dbReference>
<feature type="chain" id="PRO_5034369716" description="Zn(2)-C6 fungal-type domain-containing protein" evidence="2">
    <location>
        <begin position="25"/>
        <end position="219"/>
    </location>
</feature>
<accession>A0A8H6YGD1</accession>
<evidence type="ECO:0000256" key="1">
    <source>
        <dbReference type="SAM" id="MobiDB-lite"/>
    </source>
</evidence>
<dbReference type="AlphaFoldDB" id="A0A8H6YGD1"/>
<feature type="region of interest" description="Disordered" evidence="1">
    <location>
        <begin position="184"/>
        <end position="219"/>
    </location>
</feature>
<gene>
    <name evidence="4" type="ORF">MVEN_00802700</name>
</gene>
<dbReference type="PROSITE" id="PS50048">
    <property type="entry name" value="ZN2_CY6_FUNGAL_2"/>
    <property type="match status" value="1"/>
</dbReference>
<sequence length="219" mass="23999">MIWSWGLIVAIFNLLPTHDPGARCSRPGWFICRPFKFLQAHLRQLDLRTFSVKPMTGVMASLAQIRPIHAYSSPSTSSSPPLSFGIPPQVLLLPAALDSDTIASSNAAATLSAPHSSLAHEVNLSAQPQLKFARAKVGEPTKKQPLSCFFCRKRKIACVRTEGSSDLSCTQCIRRNLECQYPTVSRRGQRAQSAARKRLEHPSDSASPIHDPDEEAVSP</sequence>
<evidence type="ECO:0000259" key="3">
    <source>
        <dbReference type="PROSITE" id="PS50048"/>
    </source>
</evidence>
<dbReference type="OrthoDB" id="39175at2759"/>
<keyword evidence="5" id="KW-1185">Reference proteome</keyword>